<keyword evidence="2" id="KW-1185">Reference proteome</keyword>
<dbReference type="AlphaFoldDB" id="A0AB34KBK0"/>
<comment type="caution">
    <text evidence="1">The sequence shown here is derived from an EMBL/GenBank/DDBJ whole genome shotgun (WGS) entry which is preliminary data.</text>
</comment>
<dbReference type="GeneID" id="96010514"/>
<protein>
    <submittedName>
        <fullName evidence="1">Uncharacterized protein</fullName>
    </submittedName>
</protein>
<dbReference type="Proteomes" id="UP000803884">
    <property type="component" value="Unassembled WGS sequence"/>
</dbReference>
<accession>A0AB34KBK0</accession>
<gene>
    <name evidence="1" type="ORF">WHR41_09072</name>
</gene>
<name>A0AB34KBK0_9PEZI</name>
<reference evidence="1 2" key="1">
    <citation type="journal article" date="2020" name="Microbiol. Resour. Announc.">
        <title>Draft Genome Sequence of a Cladosporium Species Isolated from the Mesophotic Ascidian Didemnum maculosum.</title>
        <authorList>
            <person name="Gioti A."/>
            <person name="Siaperas R."/>
            <person name="Nikolaivits E."/>
            <person name="Le Goff G."/>
            <person name="Ouazzani J."/>
            <person name="Kotoulas G."/>
            <person name="Topakas E."/>
        </authorList>
    </citation>
    <scope>NUCLEOTIDE SEQUENCE [LARGE SCALE GENOMIC DNA]</scope>
    <source>
        <strain evidence="1 2">TM138-S3</strain>
    </source>
</reference>
<dbReference type="EMBL" id="JAAQHG020000059">
    <property type="protein sequence ID" value="KAL1582224.1"/>
    <property type="molecule type" value="Genomic_DNA"/>
</dbReference>
<organism evidence="1 2">
    <name type="scientific">Cladosporium halotolerans</name>
    <dbReference type="NCBI Taxonomy" id="1052096"/>
    <lineage>
        <taxon>Eukaryota</taxon>
        <taxon>Fungi</taxon>
        <taxon>Dikarya</taxon>
        <taxon>Ascomycota</taxon>
        <taxon>Pezizomycotina</taxon>
        <taxon>Dothideomycetes</taxon>
        <taxon>Dothideomycetidae</taxon>
        <taxon>Cladosporiales</taxon>
        <taxon>Cladosporiaceae</taxon>
        <taxon>Cladosporium</taxon>
    </lineage>
</organism>
<dbReference type="RefSeq" id="XP_069225331.1">
    <property type="nucleotide sequence ID" value="XM_069377676.1"/>
</dbReference>
<proteinExistence type="predicted"/>
<sequence length="298" mass="32979">MASNLALGHYVAHVFTFVDDDIRLLHQIQQYVATGQAMSGAVYKAYFSSNPPAIERRAVIAANSAWHASDLDHRHATVGNAEHPLRGDLTLTLLSIDTTWRFDDFNRRLFSPTLTWPAIRRLYQPGSSLEADLILQSQSPGSHIGASVSPPAHILHVEITRSQRSDAVVEKIASRLRQNLPSSSRQLLFISDPAQDHAPHKGAGKHVLMQEFDARHTAGMIAANVDSTTLRKLSDEYVTDAVVRIFSLAGSATYHNVTPSEPEALKIDNHTHAEKFAKPAGPDEELYFGLRPEQYVHI</sequence>
<evidence type="ECO:0000313" key="2">
    <source>
        <dbReference type="Proteomes" id="UP000803884"/>
    </source>
</evidence>
<evidence type="ECO:0000313" key="1">
    <source>
        <dbReference type="EMBL" id="KAL1582224.1"/>
    </source>
</evidence>